<geneLocation type="plasmid" evidence="1">
    <name>pNDM-ECS01</name>
</geneLocation>
<evidence type="ECO:0000313" key="1">
    <source>
        <dbReference type="EMBL" id="AHX39429.1"/>
    </source>
</evidence>
<dbReference type="EMBL" id="KJ413946">
    <property type="protein sequence ID" value="AHX39429.1"/>
    <property type="molecule type" value="Genomic_DNA"/>
</dbReference>
<protein>
    <submittedName>
        <fullName evidence="1">CcgC</fullName>
    </submittedName>
</protein>
<gene>
    <name evidence="1" type="primary">ccgC</name>
    <name evidence="1" type="ORF">ECS01_0013</name>
</gene>
<dbReference type="AlphaFoldDB" id="A0A023PXT7"/>
<dbReference type="PATRIC" id="fig|562.6973.peg.3366"/>
<accession>A0A023PXT7</accession>
<sequence length="89" mass="9684">MNYLIIIPIAFILAAAALALPWFMVRQGYREQVQLGGACTTVLGFAASTGVFSYADNMPLALLYGSASVVSFLYALDCFLPLYLSRKSH</sequence>
<organism evidence="1">
    <name type="scientific">Escherichia coli</name>
    <dbReference type="NCBI Taxonomy" id="562"/>
    <lineage>
        <taxon>Bacteria</taxon>
        <taxon>Pseudomonadati</taxon>
        <taxon>Pseudomonadota</taxon>
        <taxon>Gammaproteobacteria</taxon>
        <taxon>Enterobacterales</taxon>
        <taxon>Enterobacteriaceae</taxon>
        <taxon>Escherichia</taxon>
    </lineage>
</organism>
<keyword evidence="1" id="KW-0614">Plasmid</keyword>
<name>A0A023PXT7_ECOLX</name>
<reference evidence="1" key="1">
    <citation type="journal article" date="2014" name="J. Antimicrob. Chemother.">
        <title>Characterization of an IncN2-type blaNDM-1-carrying plasmid in Escherichia coli ST131 and Klebsiella pneumoniae ST11 and ST15 isolates in Thailand.</title>
        <authorList>
            <person name="Netikul T."/>
            <person name="Sidjabat H.E."/>
            <person name="Paterson D.L."/>
            <person name="Kamolvit W."/>
            <person name="Tantisiriwat W."/>
            <person name="Steen J.A."/>
            <person name="Kiratisin P."/>
        </authorList>
    </citation>
    <scope>NUCLEOTIDE SEQUENCE</scope>
    <source>
        <strain evidence="1">ECS01</strain>
        <plasmid evidence="1">pNDM-ECS01</plasmid>
    </source>
</reference>
<proteinExistence type="predicted"/>
<dbReference type="RefSeq" id="WP_015060065.1">
    <property type="nucleotide sequence ID" value="NC_024954.1"/>
</dbReference>